<evidence type="ECO:0000313" key="3">
    <source>
        <dbReference type="Proteomes" id="UP000502004"/>
    </source>
</evidence>
<evidence type="ECO:0000256" key="1">
    <source>
        <dbReference type="SAM" id="MobiDB-lite"/>
    </source>
</evidence>
<protein>
    <submittedName>
        <fullName evidence="2">Uncharacterized protein</fullName>
    </submittedName>
</protein>
<evidence type="ECO:0000313" key="2">
    <source>
        <dbReference type="EMBL" id="QIV95388.1"/>
    </source>
</evidence>
<feature type="region of interest" description="Disordered" evidence="1">
    <location>
        <begin position="74"/>
        <end position="95"/>
    </location>
</feature>
<reference evidence="2 3" key="1">
    <citation type="submission" date="2019-03" db="EMBL/GenBank/DDBJ databases">
        <title>Complete Genome Sequence of Allofrancisella inopinata Strain SYSU YG23 Isolated from Water-Cooling Systems in China.</title>
        <authorList>
            <person name="Ohrman C."/>
            <person name="Uneklint I."/>
            <person name="Sjodin A."/>
        </authorList>
    </citation>
    <scope>NUCLEOTIDE SEQUENCE [LARGE SCALE GENOMIC DNA]</scope>
    <source>
        <strain evidence="2 3">SYSU YG23</strain>
    </source>
</reference>
<name>A0AAE7CR86_9GAMM</name>
<keyword evidence="3" id="KW-1185">Reference proteome</keyword>
<accession>A0AAE7CR86</accession>
<dbReference type="AlphaFoldDB" id="A0AAE7CR86"/>
<dbReference type="Proteomes" id="UP000502004">
    <property type="component" value="Chromosome"/>
</dbReference>
<dbReference type="RefSeq" id="WP_133942114.1">
    <property type="nucleotide sequence ID" value="NZ_CP038241.1"/>
</dbReference>
<feature type="compositionally biased region" description="Acidic residues" evidence="1">
    <location>
        <begin position="84"/>
        <end position="95"/>
    </location>
</feature>
<gene>
    <name evidence="2" type="ORF">E4K63_00460</name>
</gene>
<dbReference type="KEGG" id="aii:E4K63_00460"/>
<organism evidence="2 3">
    <name type="scientific">Allofrancisella inopinata</name>
    <dbReference type="NCBI Taxonomy" id="1085647"/>
    <lineage>
        <taxon>Bacteria</taxon>
        <taxon>Pseudomonadati</taxon>
        <taxon>Pseudomonadota</taxon>
        <taxon>Gammaproteobacteria</taxon>
        <taxon>Thiotrichales</taxon>
        <taxon>Francisellaceae</taxon>
        <taxon>Allofrancisella</taxon>
    </lineage>
</organism>
<proteinExistence type="predicted"/>
<sequence>MDNIAFKIQLGVILPKMEEKISNSTLEIFDELVGFVKSGEVDGGEINIEEIREILIKDFEIFLDKKIIPKSEKLKSNNNSASDEVQEIDAVEEQG</sequence>
<dbReference type="EMBL" id="CP038241">
    <property type="protein sequence ID" value="QIV95388.1"/>
    <property type="molecule type" value="Genomic_DNA"/>
</dbReference>